<gene>
    <name evidence="1" type="ORF">HME9304_00051</name>
</gene>
<reference evidence="1 2" key="1">
    <citation type="submission" date="2018-06" db="EMBL/GenBank/DDBJ databases">
        <title>Spongiibacterium sp. HME9304 Genome sequencing and assembly.</title>
        <authorList>
            <person name="Kang H."/>
            <person name="Kim H."/>
            <person name="Joh K."/>
        </authorList>
    </citation>
    <scope>NUCLEOTIDE SEQUENCE [LARGE SCALE GENOMIC DNA]</scope>
    <source>
        <strain evidence="1 2">HME9304</strain>
    </source>
</reference>
<evidence type="ECO:0000313" key="2">
    <source>
        <dbReference type="Proteomes" id="UP000248536"/>
    </source>
</evidence>
<proteinExistence type="predicted"/>
<dbReference type="KEGG" id="spon:HME9304_00051"/>
<organism evidence="1 2">
    <name type="scientific">Flagellimonas maritima</name>
    <dbReference type="NCBI Taxonomy" id="1383885"/>
    <lineage>
        <taxon>Bacteria</taxon>
        <taxon>Pseudomonadati</taxon>
        <taxon>Bacteroidota</taxon>
        <taxon>Flavobacteriia</taxon>
        <taxon>Flavobacteriales</taxon>
        <taxon>Flavobacteriaceae</taxon>
        <taxon>Flagellimonas</taxon>
    </lineage>
</organism>
<sequence>MEQNMVTWFEIPVLDMNRGKIFYDTVFRLK</sequence>
<protein>
    <submittedName>
        <fullName evidence="1">Uncharacterized protein</fullName>
    </submittedName>
</protein>
<dbReference type="EMBL" id="CP030104">
    <property type="protein sequence ID" value="AWX43064.1"/>
    <property type="molecule type" value="Genomic_DNA"/>
</dbReference>
<dbReference type="Proteomes" id="UP000248536">
    <property type="component" value="Chromosome"/>
</dbReference>
<evidence type="ECO:0000313" key="1">
    <source>
        <dbReference type="EMBL" id="AWX43064.1"/>
    </source>
</evidence>
<dbReference type="AlphaFoldDB" id="A0A2Z4LN89"/>
<accession>A0A2Z4LN89</accession>
<name>A0A2Z4LN89_9FLAO</name>
<keyword evidence="2" id="KW-1185">Reference proteome</keyword>